<feature type="domain" description="Xylose isomerase-like TIM barrel" evidence="8">
    <location>
        <begin position="35"/>
        <end position="281"/>
    </location>
</feature>
<comment type="similarity">
    <text evidence="1 7">Belongs to the AP endonuclease 2 family.</text>
</comment>
<dbReference type="GO" id="GO:0008833">
    <property type="term" value="F:deoxyribonuclease IV (phage-T4-induced) activity"/>
    <property type="evidence" value="ECO:0007669"/>
    <property type="project" value="UniProtKB-UniRule"/>
</dbReference>
<dbReference type="EMBL" id="DSTX01000013">
    <property type="protein sequence ID" value="HFK21277.1"/>
    <property type="molecule type" value="Genomic_DNA"/>
</dbReference>
<dbReference type="InterPro" id="IPR018246">
    <property type="entry name" value="AP_endonuc_F2_Zn_BS"/>
</dbReference>
<evidence type="ECO:0000256" key="2">
    <source>
        <dbReference type="ARBA" id="ARBA00022723"/>
    </source>
</evidence>
<feature type="binding site" evidence="7">
    <location>
        <position position="82"/>
    </location>
    <ligand>
        <name>Zn(2+)</name>
        <dbReference type="ChEBI" id="CHEBI:29105"/>
        <label>1</label>
    </ligand>
</feature>
<evidence type="ECO:0000313" key="9">
    <source>
        <dbReference type="EMBL" id="HFK21277.1"/>
    </source>
</evidence>
<feature type="binding site" evidence="7">
    <location>
        <position position="157"/>
    </location>
    <ligand>
        <name>Zn(2+)</name>
        <dbReference type="ChEBI" id="CHEBI:29105"/>
        <label>1</label>
    </ligand>
</feature>
<dbReference type="PANTHER" id="PTHR21445:SF0">
    <property type="entry name" value="APURINIC-APYRIMIDINIC ENDONUCLEASE"/>
    <property type="match status" value="1"/>
</dbReference>
<dbReference type="InterPro" id="IPR036237">
    <property type="entry name" value="Xyl_isomerase-like_sf"/>
</dbReference>
<dbReference type="InterPro" id="IPR001719">
    <property type="entry name" value="AP_endonuc_2"/>
</dbReference>
<comment type="cofactor">
    <cofactor evidence="7">
        <name>Zn(2+)</name>
        <dbReference type="ChEBI" id="CHEBI:29105"/>
    </cofactor>
    <text evidence="7">Binds 3 Zn(2+) ions.</text>
</comment>
<keyword evidence="3 7" id="KW-0227">DNA damage</keyword>
<feature type="binding site" evidence="7">
    <location>
        <position position="239"/>
    </location>
    <ligand>
        <name>Zn(2+)</name>
        <dbReference type="ChEBI" id="CHEBI:29105"/>
        <label>3</label>
    </ligand>
</feature>
<keyword evidence="2 7" id="KW-0479">Metal-binding</keyword>
<dbReference type="FunFam" id="3.20.20.150:FF:000001">
    <property type="entry name" value="Probable endonuclease 4"/>
    <property type="match status" value="1"/>
</dbReference>
<comment type="caution">
    <text evidence="9">The sequence shown here is derived from an EMBL/GenBank/DDBJ whole genome shotgun (WGS) entry which is preliminary data.</text>
</comment>
<proteinExistence type="inferred from homology"/>
<dbReference type="PROSITE" id="PS00730">
    <property type="entry name" value="AP_NUCLEASE_F2_2"/>
    <property type="match status" value="1"/>
</dbReference>
<evidence type="ECO:0000256" key="6">
    <source>
        <dbReference type="ARBA" id="ARBA00023204"/>
    </source>
</evidence>
<dbReference type="Gene3D" id="3.20.20.150">
    <property type="entry name" value="Divalent-metal-dependent TIM barrel enzymes"/>
    <property type="match status" value="1"/>
</dbReference>
<comment type="function">
    <text evidence="7">Endonuclease IV plays a role in DNA repair. It cleaves phosphodiester bonds at apurinic or apyrimidinic (AP) sites, generating a 3'-hydroxyl group and a 5'-terminal sugar phosphate.</text>
</comment>
<dbReference type="SUPFAM" id="SSF51658">
    <property type="entry name" value="Xylose isomerase-like"/>
    <property type="match status" value="1"/>
</dbReference>
<keyword evidence="6 7" id="KW-0234">DNA repair</keyword>
<dbReference type="SMART" id="SM00518">
    <property type="entry name" value="AP2Ec"/>
    <property type="match status" value="1"/>
</dbReference>
<dbReference type="PANTHER" id="PTHR21445">
    <property type="entry name" value="ENDONUCLEASE IV ENDODEOXYRIBONUCLEASE IV"/>
    <property type="match status" value="1"/>
</dbReference>
<sequence>MLISQESVSLIQKVPALLIGVHVSIAGSIDLSVLRAKEAGCNTFQIFTRNPRGWSFSPLQEAIAGVFRENLNRNRIWPPVAHMPYLPNLASPKDDIYRRSVETLLSEIKRCDLLGIPFLVTHLGSHLGFGEEEGRRRIVSAIDRALELDCKCMILLENTAGQKNSLGSDVDAICAILSSSSAPDRLGLCLDTCHAFAAGYDVRSRFSALLDEVDRSIGIGKLKVIHMNDCKGDLGSHLDRHEHIGLGKIGESGFRSILSDKRIRDLPLIMETPIDSRRDDRGNIAKLRELAQEVGSAQHGPSRN</sequence>
<feature type="binding site" evidence="7">
    <location>
        <position position="157"/>
    </location>
    <ligand>
        <name>Zn(2+)</name>
        <dbReference type="ChEBI" id="CHEBI:29105"/>
        <label>2</label>
    </ligand>
</feature>
<reference evidence="9" key="1">
    <citation type="journal article" date="2020" name="mSystems">
        <title>Genome- and Community-Level Interaction Insights into Carbon Utilization and Element Cycling Functions of Hydrothermarchaeota in Hydrothermal Sediment.</title>
        <authorList>
            <person name="Zhou Z."/>
            <person name="Liu Y."/>
            <person name="Xu W."/>
            <person name="Pan J."/>
            <person name="Luo Z.H."/>
            <person name="Li M."/>
        </authorList>
    </citation>
    <scope>NUCLEOTIDE SEQUENCE [LARGE SCALE GENOMIC DNA]</scope>
    <source>
        <strain evidence="9">SpSt-468</strain>
    </source>
</reference>
<dbReference type="GO" id="GO:0003906">
    <property type="term" value="F:DNA-(apurinic or apyrimidinic site) endonuclease activity"/>
    <property type="evidence" value="ECO:0007669"/>
    <property type="project" value="TreeGrafter"/>
</dbReference>
<protein>
    <recommendedName>
        <fullName evidence="7">Probable endonuclease 4</fullName>
        <ecNumber evidence="7">3.1.21.2</ecNumber>
    </recommendedName>
    <alternativeName>
        <fullName evidence="7">Endodeoxyribonuclease IV</fullName>
    </alternativeName>
    <alternativeName>
        <fullName evidence="7">Endonuclease IV</fullName>
    </alternativeName>
</protein>
<dbReference type="HAMAP" id="MF_00152">
    <property type="entry name" value="Nfo"/>
    <property type="match status" value="1"/>
</dbReference>
<name>A0A7C3N7R6_9CREN</name>
<evidence type="ECO:0000256" key="3">
    <source>
        <dbReference type="ARBA" id="ARBA00022763"/>
    </source>
</evidence>
<comment type="catalytic activity">
    <reaction evidence="7">
        <text>Endonucleolytic cleavage to 5'-phosphooligonucleotide end-products.</text>
        <dbReference type="EC" id="3.1.21.2"/>
    </reaction>
</comment>
<dbReference type="GO" id="GO:0006284">
    <property type="term" value="P:base-excision repair"/>
    <property type="evidence" value="ECO:0007669"/>
    <property type="project" value="TreeGrafter"/>
</dbReference>
<feature type="binding site" evidence="7">
    <location>
        <position position="226"/>
    </location>
    <ligand>
        <name>Zn(2+)</name>
        <dbReference type="ChEBI" id="CHEBI:29105"/>
        <label>2</label>
    </ligand>
</feature>
<dbReference type="GO" id="GO:0008270">
    <property type="term" value="F:zinc ion binding"/>
    <property type="evidence" value="ECO:0007669"/>
    <property type="project" value="UniProtKB-UniRule"/>
</dbReference>
<evidence type="ECO:0000259" key="8">
    <source>
        <dbReference type="Pfam" id="PF01261"/>
    </source>
</evidence>
<evidence type="ECO:0000256" key="5">
    <source>
        <dbReference type="ARBA" id="ARBA00022833"/>
    </source>
</evidence>
<organism evidence="9">
    <name type="scientific">Candidatus Methanomethylicus mesodigestus</name>
    <dbReference type="NCBI Taxonomy" id="1867258"/>
    <lineage>
        <taxon>Archaea</taxon>
        <taxon>Thermoproteota</taxon>
        <taxon>Methanosuratincolia</taxon>
        <taxon>Candidatus Methanomethylicales</taxon>
        <taxon>Candidatus Methanomethylicaceae</taxon>
        <taxon>Candidatus Methanomethylicus</taxon>
    </lineage>
</organism>
<keyword evidence="7" id="KW-0255">Endonuclease</keyword>
<dbReference type="NCBIfam" id="TIGR00587">
    <property type="entry name" value="nfo"/>
    <property type="match status" value="1"/>
</dbReference>
<dbReference type="GO" id="GO:0008081">
    <property type="term" value="F:phosphoric diester hydrolase activity"/>
    <property type="evidence" value="ECO:0007669"/>
    <property type="project" value="TreeGrafter"/>
</dbReference>
<dbReference type="EC" id="3.1.21.2" evidence="7"/>
<evidence type="ECO:0000256" key="7">
    <source>
        <dbReference type="HAMAP-Rule" id="MF_00152"/>
    </source>
</evidence>
<keyword evidence="4 7" id="KW-0378">Hydrolase</keyword>
<dbReference type="AlphaFoldDB" id="A0A7C3N7R6"/>
<accession>A0A7C3N7R6</accession>
<gene>
    <name evidence="7" type="primary">nfo</name>
    <name evidence="9" type="ORF">ENS19_08400</name>
</gene>
<feature type="binding site" evidence="7">
    <location>
        <position position="191"/>
    </location>
    <ligand>
        <name>Zn(2+)</name>
        <dbReference type="ChEBI" id="CHEBI:29105"/>
        <label>2</label>
    </ligand>
</feature>
<dbReference type="CDD" id="cd00019">
    <property type="entry name" value="AP2Ec"/>
    <property type="match status" value="1"/>
</dbReference>
<feature type="binding site" evidence="7">
    <location>
        <position position="194"/>
    </location>
    <ligand>
        <name>Zn(2+)</name>
        <dbReference type="ChEBI" id="CHEBI:29105"/>
        <label>3</label>
    </ligand>
</feature>
<dbReference type="Pfam" id="PF01261">
    <property type="entry name" value="AP_endonuc_2"/>
    <property type="match status" value="1"/>
</dbReference>
<feature type="binding site" evidence="7">
    <location>
        <position position="271"/>
    </location>
    <ligand>
        <name>Zn(2+)</name>
        <dbReference type="ChEBI" id="CHEBI:29105"/>
        <label>2</label>
    </ligand>
</feature>
<feature type="binding site" evidence="7">
    <location>
        <position position="241"/>
    </location>
    <ligand>
        <name>Zn(2+)</name>
        <dbReference type="ChEBI" id="CHEBI:29105"/>
        <label>3</label>
    </ligand>
</feature>
<dbReference type="GO" id="GO:0003677">
    <property type="term" value="F:DNA binding"/>
    <property type="evidence" value="ECO:0007669"/>
    <property type="project" value="InterPro"/>
</dbReference>
<keyword evidence="5 7" id="KW-0862">Zinc</keyword>
<dbReference type="PROSITE" id="PS51432">
    <property type="entry name" value="AP_NUCLEASE_F2_4"/>
    <property type="match status" value="1"/>
</dbReference>
<evidence type="ECO:0000256" key="4">
    <source>
        <dbReference type="ARBA" id="ARBA00022801"/>
    </source>
</evidence>
<dbReference type="InterPro" id="IPR013022">
    <property type="entry name" value="Xyl_isomerase-like_TIM-brl"/>
</dbReference>
<feature type="binding site" evidence="7">
    <location>
        <position position="122"/>
    </location>
    <ligand>
        <name>Zn(2+)</name>
        <dbReference type="ChEBI" id="CHEBI:29105"/>
        <label>1</label>
    </ligand>
</feature>
<keyword evidence="7" id="KW-0540">Nuclease</keyword>
<evidence type="ECO:0000256" key="1">
    <source>
        <dbReference type="ARBA" id="ARBA00005340"/>
    </source>
</evidence>